<name>A0A9D3XRQ7_9SAUR</name>
<feature type="compositionally biased region" description="Basic and acidic residues" evidence="3">
    <location>
        <begin position="335"/>
        <end position="349"/>
    </location>
</feature>
<dbReference type="Proteomes" id="UP000827986">
    <property type="component" value="Unassembled WGS sequence"/>
</dbReference>
<dbReference type="EMBL" id="JAHDVG010000463">
    <property type="protein sequence ID" value="KAH1185599.1"/>
    <property type="molecule type" value="Genomic_DNA"/>
</dbReference>
<feature type="coiled-coil region" evidence="2">
    <location>
        <begin position="409"/>
        <end position="443"/>
    </location>
</feature>
<organism evidence="5 6">
    <name type="scientific">Mauremys mutica</name>
    <name type="common">yellowpond turtle</name>
    <dbReference type="NCBI Taxonomy" id="74926"/>
    <lineage>
        <taxon>Eukaryota</taxon>
        <taxon>Metazoa</taxon>
        <taxon>Chordata</taxon>
        <taxon>Craniata</taxon>
        <taxon>Vertebrata</taxon>
        <taxon>Euteleostomi</taxon>
        <taxon>Archelosauria</taxon>
        <taxon>Testudinata</taxon>
        <taxon>Testudines</taxon>
        <taxon>Cryptodira</taxon>
        <taxon>Durocryptodira</taxon>
        <taxon>Testudinoidea</taxon>
        <taxon>Geoemydidae</taxon>
        <taxon>Geoemydinae</taxon>
        <taxon>Mauremys</taxon>
    </lineage>
</organism>
<sequence length="624" mass="72501">MASEDLFPPSQSQTPRLQGVSFDYDTDNQKKTPFTIVDCKPFLYRDIECRAKKEDKIAQQNLKVHEKSTFSSRAKSRDSVKKMDSVIERETRATIDKGYITSGPNWALTFAKCCQSDKQSLTDYIKEQKELFLLQYAVKVKKQTIKKLEKLAMQAEKEASSAEAKLEDDTIAFEEFLKENDRSSADALKIAAQETKSKMEMAADVKSAINELFAIKSEIANAEFLLMESLYYEDFLMKLSPKEWQEEQRTKKLKARIDKQREREIMQREMITCAFTPHQEKESARKEKISSSIPRQPRHGSIFLKQNRLYAASTDRRFSSFEKSAGHNRKASALKNEHRSSRKLTEADMGEEVKMISECKSILTDKKKTSSRWESESDCAIHEDSLKDLDMDMVPEIYFTDPKQLLQIFTELEEQNLALIQNNQDLDETMDELEQMATIIKAKLEEKVSIVVGHKEILKAACINEEEKRTDLALRAKMFSFGEFNPEIQDKMLHSLTKKVAEVYRVSVGEVDTSSINSIQMLRRIENRIEELCELLESVPKENIEAIEKIKMKERRQRLREEKKKQEMKLQEERLQCSLKRAIAAPKKKMGRKLVFRSQPPEIRKEVCLKEINTKMQDDMLFFT</sequence>
<feature type="region of interest" description="Disordered" evidence="3">
    <location>
        <begin position="321"/>
        <end position="349"/>
    </location>
</feature>
<protein>
    <recommendedName>
        <fullName evidence="4">DUF4200 domain-containing protein</fullName>
    </recommendedName>
</protein>
<feature type="compositionally biased region" description="Basic and acidic residues" evidence="3">
    <location>
        <begin position="278"/>
        <end position="289"/>
    </location>
</feature>
<feature type="region of interest" description="Disordered" evidence="3">
    <location>
        <begin position="1"/>
        <end position="30"/>
    </location>
</feature>
<gene>
    <name evidence="5" type="ORF">KIL84_018348</name>
</gene>
<accession>A0A9D3XRQ7</accession>
<dbReference type="PANTHER" id="PTHR21683:SF7">
    <property type="entry name" value="COILED-COIL DOMAIN-CONTAINING PROTEIN 38"/>
    <property type="match status" value="1"/>
</dbReference>
<feature type="region of interest" description="Disordered" evidence="3">
    <location>
        <begin position="278"/>
        <end position="297"/>
    </location>
</feature>
<proteinExistence type="predicted"/>
<keyword evidence="6" id="KW-1185">Reference proteome</keyword>
<dbReference type="GO" id="GO:0005813">
    <property type="term" value="C:centrosome"/>
    <property type="evidence" value="ECO:0007669"/>
    <property type="project" value="TreeGrafter"/>
</dbReference>
<dbReference type="PANTHER" id="PTHR21683">
    <property type="entry name" value="COILED-COIL DOMAIN-CONTAINING PROTEIN 42 LIKE-2-LIKE-RELATED"/>
    <property type="match status" value="1"/>
</dbReference>
<feature type="domain" description="DUF4200" evidence="4">
    <location>
        <begin position="124"/>
        <end position="242"/>
    </location>
</feature>
<evidence type="ECO:0000256" key="2">
    <source>
        <dbReference type="SAM" id="Coils"/>
    </source>
</evidence>
<evidence type="ECO:0000256" key="3">
    <source>
        <dbReference type="SAM" id="MobiDB-lite"/>
    </source>
</evidence>
<dbReference type="Pfam" id="PF13863">
    <property type="entry name" value="DUF4200"/>
    <property type="match status" value="1"/>
</dbReference>
<evidence type="ECO:0000313" key="6">
    <source>
        <dbReference type="Proteomes" id="UP000827986"/>
    </source>
</evidence>
<feature type="coiled-coil region" evidence="2">
    <location>
        <begin position="549"/>
        <end position="576"/>
    </location>
</feature>
<dbReference type="InterPro" id="IPR025252">
    <property type="entry name" value="DUF4200"/>
</dbReference>
<evidence type="ECO:0000313" key="5">
    <source>
        <dbReference type="EMBL" id="KAH1185599.1"/>
    </source>
</evidence>
<dbReference type="InterPro" id="IPR051147">
    <property type="entry name" value="CFAP_domain-containing"/>
</dbReference>
<dbReference type="AlphaFoldDB" id="A0A9D3XRQ7"/>
<evidence type="ECO:0000259" key="4">
    <source>
        <dbReference type="Pfam" id="PF13863"/>
    </source>
</evidence>
<reference evidence="5" key="1">
    <citation type="submission" date="2021-09" db="EMBL/GenBank/DDBJ databases">
        <title>The genome of Mauremys mutica provides insights into the evolution of semi-aquatic lifestyle.</title>
        <authorList>
            <person name="Gong S."/>
            <person name="Gao Y."/>
        </authorList>
    </citation>
    <scope>NUCLEOTIDE SEQUENCE</scope>
    <source>
        <strain evidence="5">MM-2020</strain>
        <tissue evidence="5">Muscle</tissue>
    </source>
</reference>
<feature type="coiled-coil region" evidence="2">
    <location>
        <begin position="138"/>
        <end position="172"/>
    </location>
</feature>
<comment type="caution">
    <text evidence="5">The sequence shown here is derived from an EMBL/GenBank/DDBJ whole genome shotgun (WGS) entry which is preliminary data.</text>
</comment>
<evidence type="ECO:0000256" key="1">
    <source>
        <dbReference type="ARBA" id="ARBA00023054"/>
    </source>
</evidence>
<keyword evidence="1 2" id="KW-0175">Coiled coil</keyword>